<gene>
    <name evidence="1" type="ORF">PG996_002549</name>
</gene>
<proteinExistence type="predicted"/>
<comment type="caution">
    <text evidence="1">The sequence shown here is derived from an EMBL/GenBank/DDBJ whole genome shotgun (WGS) entry which is preliminary data.</text>
</comment>
<dbReference type="EMBL" id="JAQQWM010000001">
    <property type="protein sequence ID" value="KAK8083768.1"/>
    <property type="molecule type" value="Genomic_DNA"/>
</dbReference>
<dbReference type="Proteomes" id="UP001446871">
    <property type="component" value="Unassembled WGS sequence"/>
</dbReference>
<protein>
    <submittedName>
        <fullName evidence="1">Uncharacterized protein</fullName>
    </submittedName>
</protein>
<evidence type="ECO:0000313" key="2">
    <source>
        <dbReference type="Proteomes" id="UP001446871"/>
    </source>
</evidence>
<organism evidence="1 2">
    <name type="scientific">Apiospora saccharicola</name>
    <dbReference type="NCBI Taxonomy" id="335842"/>
    <lineage>
        <taxon>Eukaryota</taxon>
        <taxon>Fungi</taxon>
        <taxon>Dikarya</taxon>
        <taxon>Ascomycota</taxon>
        <taxon>Pezizomycotina</taxon>
        <taxon>Sordariomycetes</taxon>
        <taxon>Xylariomycetidae</taxon>
        <taxon>Amphisphaeriales</taxon>
        <taxon>Apiosporaceae</taxon>
        <taxon>Apiospora</taxon>
    </lineage>
</organism>
<sequence>MLIKTDDKTAADYQLEGGATPASGSGPSWRTIVSLRPDNTGWNHTWRLAPKSEPRALVHMEYPVIQMISTSRLVLSGGTCEGICRYWFRDSLKWEELPCFMQEQERDFDFPGKWRF</sequence>
<name>A0ABR1WJY8_9PEZI</name>
<evidence type="ECO:0000313" key="1">
    <source>
        <dbReference type="EMBL" id="KAK8083768.1"/>
    </source>
</evidence>
<accession>A0ABR1WJY8</accession>
<keyword evidence="2" id="KW-1185">Reference proteome</keyword>
<reference evidence="1 2" key="1">
    <citation type="submission" date="2023-01" db="EMBL/GenBank/DDBJ databases">
        <title>Analysis of 21 Apiospora genomes using comparative genomics revels a genus with tremendous synthesis potential of carbohydrate active enzymes and secondary metabolites.</title>
        <authorList>
            <person name="Sorensen T."/>
        </authorList>
    </citation>
    <scope>NUCLEOTIDE SEQUENCE [LARGE SCALE GENOMIC DNA]</scope>
    <source>
        <strain evidence="1 2">CBS 83171</strain>
    </source>
</reference>